<dbReference type="Gene3D" id="3.30.70.270">
    <property type="match status" value="1"/>
</dbReference>
<evidence type="ECO:0000313" key="2">
    <source>
        <dbReference type="EMBL" id="JAG21358.1"/>
    </source>
</evidence>
<dbReference type="EC" id="2.7.7.49" evidence="1"/>
<gene>
    <name evidence="2" type="primary">pol_478</name>
    <name evidence="2" type="ORF">CM83_105517</name>
</gene>
<feature type="non-terminal residue" evidence="2">
    <location>
        <position position="107"/>
    </location>
</feature>
<evidence type="ECO:0000256" key="1">
    <source>
        <dbReference type="ARBA" id="ARBA00012493"/>
    </source>
</evidence>
<reference evidence="2" key="2">
    <citation type="submission" date="2014-07" db="EMBL/GenBank/DDBJ databases">
        <authorList>
            <person name="Hull J."/>
        </authorList>
    </citation>
    <scope>NUCLEOTIDE SEQUENCE</scope>
</reference>
<organism evidence="2">
    <name type="scientific">Lygus hesperus</name>
    <name type="common">Western plant bug</name>
    <dbReference type="NCBI Taxonomy" id="30085"/>
    <lineage>
        <taxon>Eukaryota</taxon>
        <taxon>Metazoa</taxon>
        <taxon>Ecdysozoa</taxon>
        <taxon>Arthropoda</taxon>
        <taxon>Hexapoda</taxon>
        <taxon>Insecta</taxon>
        <taxon>Pterygota</taxon>
        <taxon>Neoptera</taxon>
        <taxon>Paraneoptera</taxon>
        <taxon>Hemiptera</taxon>
        <taxon>Heteroptera</taxon>
        <taxon>Panheteroptera</taxon>
        <taxon>Cimicomorpha</taxon>
        <taxon>Miridae</taxon>
        <taxon>Mirini</taxon>
        <taxon>Lygus</taxon>
    </lineage>
</organism>
<dbReference type="InterPro" id="IPR043502">
    <property type="entry name" value="DNA/RNA_pol_sf"/>
</dbReference>
<dbReference type="EMBL" id="GBHO01022246">
    <property type="protein sequence ID" value="JAG21358.1"/>
    <property type="molecule type" value="Transcribed_RNA"/>
</dbReference>
<proteinExistence type="predicted"/>
<name>A0A0A9XR75_LYGHE</name>
<sequence>KANVKINAEKSVFFEKSLSFLGFIISKSGRSPDPQKVNAIHNMPAPTDGTQLKSFLGMLNFFHNFLNCPSHILEPLHLLLRKGVTWVWGEREEQAFCAAKKLLSTKT</sequence>
<protein>
    <recommendedName>
        <fullName evidence="1">RNA-directed DNA polymerase</fullName>
        <ecNumber evidence="1">2.7.7.49</ecNumber>
    </recommendedName>
</protein>
<reference evidence="2" key="1">
    <citation type="journal article" date="2014" name="PLoS ONE">
        <title>Transcriptome-Based Identification of ABC Transporters in the Western Tarnished Plant Bug Lygus hesperus.</title>
        <authorList>
            <person name="Hull J.J."/>
            <person name="Chaney K."/>
            <person name="Geib S.M."/>
            <person name="Fabrick J.A."/>
            <person name="Brent C.S."/>
            <person name="Walsh D."/>
            <person name="Lavine L.C."/>
        </authorList>
    </citation>
    <scope>NUCLEOTIDE SEQUENCE</scope>
</reference>
<dbReference type="PANTHER" id="PTHR37984:SF5">
    <property type="entry name" value="PROTEIN NYNRIN-LIKE"/>
    <property type="match status" value="1"/>
</dbReference>
<feature type="non-terminal residue" evidence="2">
    <location>
        <position position="1"/>
    </location>
</feature>
<dbReference type="SUPFAM" id="SSF56672">
    <property type="entry name" value="DNA/RNA polymerases"/>
    <property type="match status" value="1"/>
</dbReference>
<dbReference type="GO" id="GO:0003964">
    <property type="term" value="F:RNA-directed DNA polymerase activity"/>
    <property type="evidence" value="ECO:0007669"/>
    <property type="project" value="UniProtKB-EC"/>
</dbReference>
<dbReference type="PANTHER" id="PTHR37984">
    <property type="entry name" value="PROTEIN CBG26694"/>
    <property type="match status" value="1"/>
</dbReference>
<dbReference type="InterPro" id="IPR043128">
    <property type="entry name" value="Rev_trsase/Diguanyl_cyclase"/>
</dbReference>
<dbReference type="FunFam" id="3.30.70.270:FF:000020">
    <property type="entry name" value="Transposon Tf2-6 polyprotein-like Protein"/>
    <property type="match status" value="1"/>
</dbReference>
<dbReference type="AlphaFoldDB" id="A0A0A9XR75"/>
<accession>A0A0A9XR75</accession>
<dbReference type="InterPro" id="IPR050951">
    <property type="entry name" value="Retrovirus_Pol_polyprotein"/>
</dbReference>